<dbReference type="Gene3D" id="3.80.10.10">
    <property type="entry name" value="Ribonuclease Inhibitor"/>
    <property type="match status" value="1"/>
</dbReference>
<proteinExistence type="predicted"/>
<dbReference type="AlphaFoldDB" id="A0A9N7TTK3"/>
<reference evidence="2" key="1">
    <citation type="submission" date="2020-03" db="EMBL/GenBank/DDBJ databases">
        <authorList>
            <person name="Weist P."/>
        </authorList>
    </citation>
    <scope>NUCLEOTIDE SEQUENCE</scope>
</reference>
<dbReference type="InterPro" id="IPR032675">
    <property type="entry name" value="LRR_dom_sf"/>
</dbReference>
<dbReference type="SUPFAM" id="SSF52047">
    <property type="entry name" value="RNI-like"/>
    <property type="match status" value="1"/>
</dbReference>
<dbReference type="PROSITE" id="PS51450">
    <property type="entry name" value="LRR"/>
    <property type="match status" value="1"/>
</dbReference>
<name>A0A9N7TTK3_PLEPL</name>
<dbReference type="SMART" id="SM00368">
    <property type="entry name" value="LRR_RI"/>
    <property type="match status" value="1"/>
</dbReference>
<protein>
    <submittedName>
        <fullName evidence="2">Uncharacterized protein</fullName>
    </submittedName>
</protein>
<keyword evidence="3" id="KW-1185">Reference proteome</keyword>
<evidence type="ECO:0000256" key="1">
    <source>
        <dbReference type="SAM" id="MobiDB-lite"/>
    </source>
</evidence>
<dbReference type="InterPro" id="IPR001611">
    <property type="entry name" value="Leu-rich_rpt"/>
</dbReference>
<feature type="region of interest" description="Disordered" evidence="1">
    <location>
        <begin position="58"/>
        <end position="86"/>
    </location>
</feature>
<feature type="non-terminal residue" evidence="2">
    <location>
        <position position="1"/>
    </location>
</feature>
<dbReference type="Pfam" id="PF13516">
    <property type="entry name" value="LRR_6"/>
    <property type="match status" value="1"/>
</dbReference>
<dbReference type="Proteomes" id="UP001153269">
    <property type="component" value="Unassembled WGS sequence"/>
</dbReference>
<evidence type="ECO:0000313" key="2">
    <source>
        <dbReference type="EMBL" id="CAB1418193.1"/>
    </source>
</evidence>
<gene>
    <name evidence="2" type="ORF">PLEPLA_LOCUS6015</name>
</gene>
<accession>A0A9N7TTK3</accession>
<sequence length="147" mass="16483">LWSNPSHLRELDLSNNNLQDSGVNELCSFLQSTTCQLETEVEGLQSVKDKHFYSDFSSEVKPHSSERTGSERKRPAGLRSEEAASSKAEFRLSTEDCEMEIIFVKFMIFTACPLEGSRGELEPIPADIGWEVWCALDGSPVPHMTDK</sequence>
<comment type="caution">
    <text evidence="2">The sequence shown here is derived from an EMBL/GenBank/DDBJ whole genome shotgun (WGS) entry which is preliminary data.</text>
</comment>
<dbReference type="EMBL" id="CADEAL010000311">
    <property type="protein sequence ID" value="CAB1418193.1"/>
    <property type="molecule type" value="Genomic_DNA"/>
</dbReference>
<organism evidence="2 3">
    <name type="scientific">Pleuronectes platessa</name>
    <name type="common">European plaice</name>
    <dbReference type="NCBI Taxonomy" id="8262"/>
    <lineage>
        <taxon>Eukaryota</taxon>
        <taxon>Metazoa</taxon>
        <taxon>Chordata</taxon>
        <taxon>Craniata</taxon>
        <taxon>Vertebrata</taxon>
        <taxon>Euteleostomi</taxon>
        <taxon>Actinopterygii</taxon>
        <taxon>Neopterygii</taxon>
        <taxon>Teleostei</taxon>
        <taxon>Neoteleostei</taxon>
        <taxon>Acanthomorphata</taxon>
        <taxon>Carangaria</taxon>
        <taxon>Pleuronectiformes</taxon>
        <taxon>Pleuronectoidei</taxon>
        <taxon>Pleuronectidae</taxon>
        <taxon>Pleuronectes</taxon>
    </lineage>
</organism>
<evidence type="ECO:0000313" key="3">
    <source>
        <dbReference type="Proteomes" id="UP001153269"/>
    </source>
</evidence>